<dbReference type="Pfam" id="PF01261">
    <property type="entry name" value="AP_endonuc_2"/>
    <property type="match status" value="1"/>
</dbReference>
<dbReference type="RefSeq" id="WP_221875413.1">
    <property type="nucleotide sequence ID" value="NZ_JACWFH010000033.1"/>
</dbReference>
<reference evidence="2 3" key="1">
    <citation type="submission" date="2020-07" db="EMBL/GenBank/DDBJ databases">
        <title>Fungal Genomes of the International Space Station.</title>
        <authorList>
            <person name="Seuylemezian A."/>
            <person name="Singh N.K."/>
            <person name="Wood J."/>
            <person name="Venkateswaran K."/>
        </authorList>
    </citation>
    <scope>NUCLEOTIDE SEQUENCE [LARGE SCALE GENOMIC DNA]</scope>
    <source>
        <strain evidence="2 3">PL-B2</strain>
    </source>
</reference>
<dbReference type="SUPFAM" id="SSF51658">
    <property type="entry name" value="Xylose isomerase-like"/>
    <property type="match status" value="1"/>
</dbReference>
<dbReference type="InterPro" id="IPR036237">
    <property type="entry name" value="Xyl_isomerase-like_sf"/>
</dbReference>
<feature type="domain" description="Xylose isomerase-like TIM barrel" evidence="1">
    <location>
        <begin position="22"/>
        <end position="193"/>
    </location>
</feature>
<comment type="caution">
    <text evidence="2">The sequence shown here is derived from an EMBL/GenBank/DDBJ whole genome shotgun (WGS) entry which is preliminary data.</text>
</comment>
<proteinExistence type="predicted"/>
<name>A0ABS7KA98_9BACI</name>
<gene>
    <name evidence="2" type="ORF">H0185_20745</name>
</gene>
<dbReference type="Proteomes" id="UP000769780">
    <property type="component" value="Unassembled WGS sequence"/>
</dbReference>
<accession>A0ABS7KA98</accession>
<protein>
    <submittedName>
        <fullName evidence="2">TIM barrel protein</fullName>
    </submittedName>
</protein>
<evidence type="ECO:0000313" key="3">
    <source>
        <dbReference type="Proteomes" id="UP000769780"/>
    </source>
</evidence>
<evidence type="ECO:0000259" key="1">
    <source>
        <dbReference type="Pfam" id="PF01261"/>
    </source>
</evidence>
<dbReference type="EMBL" id="JACWFH010000033">
    <property type="protein sequence ID" value="MBY0099199.1"/>
    <property type="molecule type" value="Genomic_DNA"/>
</dbReference>
<dbReference type="Gene3D" id="3.20.20.150">
    <property type="entry name" value="Divalent-metal-dependent TIM barrel enzymes"/>
    <property type="match status" value="1"/>
</dbReference>
<dbReference type="InterPro" id="IPR050312">
    <property type="entry name" value="IolE/XylAMocC-like"/>
</dbReference>
<evidence type="ECO:0000313" key="2">
    <source>
        <dbReference type="EMBL" id="MBY0099199.1"/>
    </source>
</evidence>
<dbReference type="PANTHER" id="PTHR12110">
    <property type="entry name" value="HYDROXYPYRUVATE ISOMERASE"/>
    <property type="match status" value="1"/>
</dbReference>
<keyword evidence="3" id="KW-1185">Reference proteome</keyword>
<sequence>MTKIILPTLIFKESLSLEQQVTRIKEYGADGIEVRRERLKDISTELERFKASIKASGLETVVYSVPTELFLDSHTINPVAVTSMKEAELLQATHIKFSLGRFHADHANVDRFQAWLATNLPKGMKLLIENDQSTYGGTLQPMLSFFQWVRETSVRMTFDVGNWTVNEEDWQEAYNRLNPWIEYLHLKSVQKTKEGWVSLPVLNKHFSIPFPTYTAIEFPLTNPNTEGPQWVEKMSRTKLHS</sequence>
<organism evidence="2 3">
    <name type="scientific">Mesobacillus maritimus</name>
    <dbReference type="NCBI Taxonomy" id="1643336"/>
    <lineage>
        <taxon>Bacteria</taxon>
        <taxon>Bacillati</taxon>
        <taxon>Bacillota</taxon>
        <taxon>Bacilli</taxon>
        <taxon>Bacillales</taxon>
        <taxon>Bacillaceae</taxon>
        <taxon>Mesobacillus</taxon>
    </lineage>
</organism>
<dbReference type="InterPro" id="IPR013022">
    <property type="entry name" value="Xyl_isomerase-like_TIM-brl"/>
</dbReference>
<dbReference type="PANTHER" id="PTHR12110:SF41">
    <property type="entry name" value="INOSOSE DEHYDRATASE"/>
    <property type="match status" value="1"/>
</dbReference>